<feature type="compositionally biased region" description="Low complexity" evidence="1">
    <location>
        <begin position="39"/>
        <end position="49"/>
    </location>
</feature>
<accession>A0A392QRP1</accession>
<evidence type="ECO:0000256" key="1">
    <source>
        <dbReference type="SAM" id="MobiDB-lite"/>
    </source>
</evidence>
<protein>
    <submittedName>
        <fullName evidence="2">Uncharacterized protein</fullName>
    </submittedName>
</protein>
<dbReference type="EMBL" id="LXQA010153900">
    <property type="protein sequence ID" value="MCI26542.1"/>
    <property type="molecule type" value="Genomic_DNA"/>
</dbReference>
<dbReference type="AlphaFoldDB" id="A0A392QRP1"/>
<reference evidence="2 3" key="1">
    <citation type="journal article" date="2018" name="Front. Plant Sci.">
        <title>Red Clover (Trifolium pratense) and Zigzag Clover (T. medium) - A Picture of Genomic Similarities and Differences.</title>
        <authorList>
            <person name="Dluhosova J."/>
            <person name="Istvanek J."/>
            <person name="Nedelnik J."/>
            <person name="Repkova J."/>
        </authorList>
    </citation>
    <scope>NUCLEOTIDE SEQUENCE [LARGE SCALE GENOMIC DNA]</scope>
    <source>
        <strain evidence="3">cv. 10/8</strain>
        <tissue evidence="2">Leaf</tissue>
    </source>
</reference>
<evidence type="ECO:0000313" key="2">
    <source>
        <dbReference type="EMBL" id="MCI26542.1"/>
    </source>
</evidence>
<sequence>MLKRVLWKGKKTNSPHEEEPVTKKRSSRLRKVGEGSSRPQPQEPQAQEEQQGEISYAASFVVNYPYMMSGHHPWSDRFYREECKKRYGHISKFKMLQEKGFCDGLPEVPALNQQLKARKWLKFNSMMEKGKYVGNP</sequence>
<keyword evidence="3" id="KW-1185">Reference proteome</keyword>
<name>A0A392QRP1_9FABA</name>
<proteinExistence type="predicted"/>
<organism evidence="2 3">
    <name type="scientific">Trifolium medium</name>
    <dbReference type="NCBI Taxonomy" id="97028"/>
    <lineage>
        <taxon>Eukaryota</taxon>
        <taxon>Viridiplantae</taxon>
        <taxon>Streptophyta</taxon>
        <taxon>Embryophyta</taxon>
        <taxon>Tracheophyta</taxon>
        <taxon>Spermatophyta</taxon>
        <taxon>Magnoliopsida</taxon>
        <taxon>eudicotyledons</taxon>
        <taxon>Gunneridae</taxon>
        <taxon>Pentapetalae</taxon>
        <taxon>rosids</taxon>
        <taxon>fabids</taxon>
        <taxon>Fabales</taxon>
        <taxon>Fabaceae</taxon>
        <taxon>Papilionoideae</taxon>
        <taxon>50 kb inversion clade</taxon>
        <taxon>NPAAA clade</taxon>
        <taxon>Hologalegina</taxon>
        <taxon>IRL clade</taxon>
        <taxon>Trifolieae</taxon>
        <taxon>Trifolium</taxon>
    </lineage>
</organism>
<evidence type="ECO:0000313" key="3">
    <source>
        <dbReference type="Proteomes" id="UP000265520"/>
    </source>
</evidence>
<feature type="compositionally biased region" description="Basic residues" evidence="1">
    <location>
        <begin position="1"/>
        <end position="13"/>
    </location>
</feature>
<comment type="caution">
    <text evidence="2">The sequence shown here is derived from an EMBL/GenBank/DDBJ whole genome shotgun (WGS) entry which is preliminary data.</text>
</comment>
<feature type="region of interest" description="Disordered" evidence="1">
    <location>
        <begin position="1"/>
        <end position="52"/>
    </location>
</feature>
<dbReference type="Proteomes" id="UP000265520">
    <property type="component" value="Unassembled WGS sequence"/>
</dbReference>
<feature type="non-terminal residue" evidence="2">
    <location>
        <position position="136"/>
    </location>
</feature>